<dbReference type="Proteomes" id="UP000290624">
    <property type="component" value="Unassembled WGS sequence"/>
</dbReference>
<dbReference type="GO" id="GO:0045252">
    <property type="term" value="C:oxoglutarate dehydrogenase complex"/>
    <property type="evidence" value="ECO:0007669"/>
    <property type="project" value="TreeGrafter"/>
</dbReference>
<keyword evidence="5" id="KW-0479">Metal-binding</keyword>
<dbReference type="InterPro" id="IPR023213">
    <property type="entry name" value="CAT-like_dom_sf"/>
</dbReference>
<dbReference type="SUPFAM" id="SSF52777">
    <property type="entry name" value="CoA-dependent acyltransferases"/>
    <property type="match status" value="1"/>
</dbReference>
<dbReference type="GO" id="GO:0030976">
    <property type="term" value="F:thiamine pyrophosphate binding"/>
    <property type="evidence" value="ECO:0007669"/>
    <property type="project" value="InterPro"/>
</dbReference>
<feature type="compositionally biased region" description="Low complexity" evidence="12">
    <location>
        <begin position="66"/>
        <end position="91"/>
    </location>
</feature>
<comment type="caution">
    <text evidence="14">The sequence shown here is derived from an EMBL/GenBank/DDBJ whole genome shotgun (WGS) entry which is preliminary data.</text>
</comment>
<dbReference type="InterPro" id="IPR032106">
    <property type="entry name" value="2-oxogl_dehyd_N"/>
</dbReference>
<proteinExistence type="predicted"/>
<dbReference type="InterPro" id="IPR001017">
    <property type="entry name" value="DH_E1"/>
</dbReference>
<comment type="cofactor">
    <cofactor evidence="1">
        <name>Mg(2+)</name>
        <dbReference type="ChEBI" id="CHEBI:18420"/>
    </cofactor>
</comment>
<dbReference type="InterPro" id="IPR042179">
    <property type="entry name" value="KGD_C_sf"/>
</dbReference>
<dbReference type="NCBIfam" id="NF008907">
    <property type="entry name" value="PRK12270.1"/>
    <property type="match status" value="1"/>
</dbReference>
<evidence type="ECO:0000256" key="1">
    <source>
        <dbReference type="ARBA" id="ARBA00001946"/>
    </source>
</evidence>
<comment type="cofactor">
    <cofactor evidence="2">
        <name>thiamine diphosphate</name>
        <dbReference type="ChEBI" id="CHEBI:58937"/>
    </cofactor>
</comment>
<evidence type="ECO:0000256" key="3">
    <source>
        <dbReference type="ARBA" id="ARBA00004813"/>
    </source>
</evidence>
<protein>
    <submittedName>
        <fullName evidence="14">Multifunctional oxoglutarate decarboxylase/oxoglutarate dehydrogenase thiamine pyrophosphate-binding subunit/dihydrolipoyllysine-residue succinyltransferase subunit</fullName>
        <ecNumber evidence="14">4.1.1.71</ecNumber>
    </submittedName>
</protein>
<dbReference type="GO" id="GO:0008683">
    <property type="term" value="F:2-oxoglutarate decarboxylase activity"/>
    <property type="evidence" value="ECO:0007669"/>
    <property type="project" value="UniProtKB-EC"/>
</dbReference>
<reference evidence="14 15" key="1">
    <citation type="submission" date="2018-01" db="EMBL/GenBank/DDBJ databases">
        <title>Lactibacter flavus gen. nov., sp. nov., a novel bacterium of the family Propionibacteriaceae isolated from raw milk and dairy products.</title>
        <authorList>
            <person name="Wenning M."/>
            <person name="Breitenwieser F."/>
            <person name="Huptas C."/>
            <person name="von Neubeck M."/>
            <person name="Busse H.-J."/>
            <person name="Scherer S."/>
        </authorList>
    </citation>
    <scope>NUCLEOTIDE SEQUENCE [LARGE SCALE GENOMIC DNA]</scope>
    <source>
        <strain evidence="14 15">VG341</strain>
    </source>
</reference>
<dbReference type="Pfam" id="PF16078">
    <property type="entry name" value="2-oxogl_dehyd_N"/>
    <property type="match status" value="1"/>
</dbReference>
<evidence type="ECO:0000256" key="11">
    <source>
        <dbReference type="ARBA" id="ARBA00052761"/>
    </source>
</evidence>
<evidence type="ECO:0000256" key="9">
    <source>
        <dbReference type="ARBA" id="ARBA00023268"/>
    </source>
</evidence>
<evidence type="ECO:0000256" key="2">
    <source>
        <dbReference type="ARBA" id="ARBA00001964"/>
    </source>
</evidence>
<dbReference type="GO" id="GO:0006099">
    <property type="term" value="P:tricarboxylic acid cycle"/>
    <property type="evidence" value="ECO:0007669"/>
    <property type="project" value="UniProtKB-UniPathway"/>
</dbReference>
<dbReference type="Gene3D" id="1.10.287.1150">
    <property type="entry name" value="TPP helical domain"/>
    <property type="match status" value="1"/>
</dbReference>
<dbReference type="Pfam" id="PF00676">
    <property type="entry name" value="E1_dh"/>
    <property type="match status" value="1"/>
</dbReference>
<dbReference type="InterPro" id="IPR029061">
    <property type="entry name" value="THDP-binding"/>
</dbReference>
<dbReference type="InterPro" id="IPR011603">
    <property type="entry name" value="2oxoglutarate_DH_E1"/>
</dbReference>
<keyword evidence="14" id="KW-0456">Lyase</keyword>
<name>A0A4Q2EJD0_9ACTN</name>
<dbReference type="InterPro" id="IPR031717">
    <property type="entry name" value="ODO-1/KGD_C"/>
</dbReference>
<dbReference type="NCBIfam" id="NF006914">
    <property type="entry name" value="PRK09404.1"/>
    <property type="match status" value="1"/>
</dbReference>
<dbReference type="InterPro" id="IPR001078">
    <property type="entry name" value="2-oxoacid_DH_actylTfrase"/>
</dbReference>
<evidence type="ECO:0000256" key="7">
    <source>
        <dbReference type="ARBA" id="ARBA00023002"/>
    </source>
</evidence>
<dbReference type="Pfam" id="PF00198">
    <property type="entry name" value="2-oxoacid_dh"/>
    <property type="match status" value="1"/>
</dbReference>
<comment type="catalytic activity">
    <reaction evidence="11">
        <text>N(6)-[(R)-dihydrolipoyl]-L-lysyl-[protein] + succinyl-CoA = N(6)-[(R)-S(8)-succinyldihydrolipoyl]-L-lysyl-[protein] + CoA</text>
        <dbReference type="Rhea" id="RHEA:15213"/>
        <dbReference type="Rhea" id="RHEA-COMP:10475"/>
        <dbReference type="Rhea" id="RHEA-COMP:20092"/>
        <dbReference type="ChEBI" id="CHEBI:57287"/>
        <dbReference type="ChEBI" id="CHEBI:57292"/>
        <dbReference type="ChEBI" id="CHEBI:83100"/>
        <dbReference type="ChEBI" id="CHEBI:83120"/>
        <dbReference type="EC" id="2.3.1.61"/>
    </reaction>
</comment>
<organism evidence="14 15">
    <name type="scientific">Propioniciclava flava</name>
    <dbReference type="NCBI Taxonomy" id="2072026"/>
    <lineage>
        <taxon>Bacteria</taxon>
        <taxon>Bacillati</taxon>
        <taxon>Actinomycetota</taxon>
        <taxon>Actinomycetes</taxon>
        <taxon>Propionibacteriales</taxon>
        <taxon>Propionibacteriaceae</taxon>
        <taxon>Propioniciclava</taxon>
    </lineage>
</organism>
<keyword evidence="9" id="KW-0511">Multifunctional enzyme</keyword>
<keyword evidence="8" id="KW-0786">Thiamine pyrophosphate</keyword>
<dbReference type="SUPFAM" id="SSF52518">
    <property type="entry name" value="Thiamin diphosphate-binding fold (THDP-binding)"/>
    <property type="match status" value="2"/>
</dbReference>
<dbReference type="UniPathway" id="UPA00223">
    <property type="reaction ID" value="UER00997"/>
</dbReference>
<evidence type="ECO:0000259" key="13">
    <source>
        <dbReference type="SMART" id="SM00861"/>
    </source>
</evidence>
<dbReference type="Gene3D" id="3.40.50.11610">
    <property type="entry name" value="Multifunctional 2-oxoglutarate metabolism enzyme, C-terminal domain"/>
    <property type="match status" value="1"/>
</dbReference>
<dbReference type="GO" id="GO:0000287">
    <property type="term" value="F:magnesium ion binding"/>
    <property type="evidence" value="ECO:0007669"/>
    <property type="project" value="UniProtKB-ARBA"/>
</dbReference>
<keyword evidence="6" id="KW-0460">Magnesium</keyword>
<dbReference type="PANTHER" id="PTHR23152:SF4">
    <property type="entry name" value="2-OXOADIPATE DEHYDROGENASE COMPLEX COMPONENT E1"/>
    <property type="match status" value="1"/>
</dbReference>
<dbReference type="EC" id="4.1.1.71" evidence="14"/>
<dbReference type="Pfam" id="PF16870">
    <property type="entry name" value="OxoGdeHyase_C"/>
    <property type="match status" value="1"/>
</dbReference>
<evidence type="ECO:0000256" key="4">
    <source>
        <dbReference type="ARBA" id="ARBA00022532"/>
    </source>
</evidence>
<dbReference type="GO" id="GO:0004149">
    <property type="term" value="F:dihydrolipoyllysine-residue succinyltransferase activity"/>
    <property type="evidence" value="ECO:0007669"/>
    <property type="project" value="UniProtKB-EC"/>
</dbReference>
<dbReference type="Pfam" id="PF02779">
    <property type="entry name" value="Transket_pyr"/>
    <property type="match status" value="1"/>
</dbReference>
<feature type="compositionally biased region" description="Pro residues" evidence="12">
    <location>
        <begin position="92"/>
        <end position="102"/>
    </location>
</feature>
<evidence type="ECO:0000256" key="8">
    <source>
        <dbReference type="ARBA" id="ARBA00023052"/>
    </source>
</evidence>
<evidence type="ECO:0000256" key="10">
    <source>
        <dbReference type="ARBA" id="ARBA00051911"/>
    </source>
</evidence>
<sequence length="1301" mass="142145">MVATAPGNNSSDLTDFGANDWLIEETYEAYSTDPDSVDPAWREFFASRAEQTPPGASTTAPPPQVAAPAPVEHAPAPAEPSAKVALAKPAAAPTPPPAPAAAPVPAAGPAAPAPAAPSAPSAPATPAVAPHAANGPSPAVVASRSGSSATGAPRNPGSAGGLSANRPSAIRPIQEKPEPTEVTLRGTPMRTAKNMDLSLAVPTATSVRNIPVKLLFDNREIINQHLAKTTGGKVSFTHLLGYAMVQALKLVPDMNNSYKVVNGKPTLVVPNQVNLGLAIDLKEPDGSRRLLVPNITGADQMNFREFWQAYEAMVKKARTNTLTVDDFAGTTASLTNPGGIGTSHSVPRLMPGQGVILGVGSLDYPPEFQAASDQRLRELAVSKITTLTSTYDHRVIQGATSGEFLKVMHELILGQHGFYDEVFLSLRVPYLPLRWASDDSAHRTFELSKGARVVQLINAYRMWGHLMADIDPLEYEQRTHPELELEAHGLTIWDLDREFPVGEFGGHAKETMTLREVLRQLRTAYSSHVGVEFMHIQEPEKRRWIESYFERPYTKWTRDEHLRILDKLNESEIFETFLQTKFVGQKRFSLEGAESTIVLLDEVCDVAANAGLSEVTIGMPHRGRLNVLANIVGKSYGQIFREFEGSIDPHQNMGTGDVKYHLGAEGEFTSLEGNVIKTSVAANPSHLEAVNPVVEGIARAKMDATGNLEAYSVLPVLLHGDASFSGQGIVYETLQMSRLRGYKTGGTIHIVVNNQVGFTTAPSESRSSVYSTDVGKVVQAPIFHVNGDDPEAVARVGCLAFEYRQAFHTDVVIDLVAYRRRGHNEGDDPSFTQPKMYDLIEQKRSVRRIYTESLIGRGDISTEDADAVMERFRSRLEGVFKDVKGNEEEDDSYSRVPFYPVKLGREQGTAITTEAMHRIAEAQVTFPAGFAVHPKVLPQMQRRAHAIENGPIDWATGEILALGSLLLEGRTVRLTGQDSRRGTFSQRFAAVVDRRTNDEYVPLKHLSETQGTFHIYDSLLSEYAVMGFEYGYSVASPQSLVLWEAQFGDFANGAQTVADEFISSGAAKWTQKSGVVLLLPHGYEGQGPDHSSARIERWLQLCSEDALAVCQPSTPASHFHLLRTHTYVNWHRPLVILTPKSMLRSKAAVSQPEEFIHGRWRPAIGDDSITDPSAVTTVLLCSGKLRWDLVAERAKRGLESQVAIVSLERLYPLPIEDLVAELRRYPDVTDVRFVQDEPLNQGAWPFMALHLPAAVDEAMGGGYHLDLTVVARPEASSPSVGLHKVHVAQEADLLQRAFEGA</sequence>
<dbReference type="InterPro" id="IPR005475">
    <property type="entry name" value="Transketolase-like_Pyr-bd"/>
</dbReference>
<keyword evidence="4" id="KW-0816">Tricarboxylic acid cycle</keyword>
<feature type="compositionally biased region" description="Low complexity" evidence="12">
    <location>
        <begin position="118"/>
        <end position="133"/>
    </location>
</feature>
<comment type="catalytic activity">
    <reaction evidence="10">
        <text>N(6)-[(R)-lipoyl]-L-lysyl-[protein] + 2-oxoglutarate + H(+) = N(6)-[(R)-S(8)-succinyldihydrolipoyl]-L-lysyl-[protein] + CO2</text>
        <dbReference type="Rhea" id="RHEA:12188"/>
        <dbReference type="Rhea" id="RHEA-COMP:10474"/>
        <dbReference type="Rhea" id="RHEA-COMP:20092"/>
        <dbReference type="ChEBI" id="CHEBI:15378"/>
        <dbReference type="ChEBI" id="CHEBI:16526"/>
        <dbReference type="ChEBI" id="CHEBI:16810"/>
        <dbReference type="ChEBI" id="CHEBI:83099"/>
        <dbReference type="ChEBI" id="CHEBI:83120"/>
        <dbReference type="EC" id="1.2.4.2"/>
    </reaction>
</comment>
<dbReference type="OrthoDB" id="9759785at2"/>
<evidence type="ECO:0000313" key="14">
    <source>
        <dbReference type="EMBL" id="RXW33293.1"/>
    </source>
</evidence>
<dbReference type="PANTHER" id="PTHR23152">
    <property type="entry name" value="2-OXOGLUTARATE DEHYDROGENASE"/>
    <property type="match status" value="1"/>
</dbReference>
<dbReference type="GO" id="GO:0005829">
    <property type="term" value="C:cytosol"/>
    <property type="evidence" value="ECO:0007669"/>
    <property type="project" value="TreeGrafter"/>
</dbReference>
<dbReference type="Gene3D" id="3.30.559.10">
    <property type="entry name" value="Chloramphenicol acetyltransferase-like domain"/>
    <property type="match status" value="1"/>
</dbReference>
<dbReference type="SMART" id="SM00861">
    <property type="entry name" value="Transket_pyr"/>
    <property type="match status" value="1"/>
</dbReference>
<accession>A0A4Q2EJD0</accession>
<evidence type="ECO:0000256" key="5">
    <source>
        <dbReference type="ARBA" id="ARBA00022723"/>
    </source>
</evidence>
<evidence type="ECO:0000313" key="15">
    <source>
        <dbReference type="Proteomes" id="UP000290624"/>
    </source>
</evidence>
<gene>
    <name evidence="14" type="primary">kgd</name>
    <name evidence="14" type="ORF">C1706_00545</name>
</gene>
<evidence type="ECO:0000256" key="12">
    <source>
        <dbReference type="SAM" id="MobiDB-lite"/>
    </source>
</evidence>
<dbReference type="EMBL" id="PPCV01000001">
    <property type="protein sequence ID" value="RXW33293.1"/>
    <property type="molecule type" value="Genomic_DNA"/>
</dbReference>
<keyword evidence="14" id="KW-0808">Transferase</keyword>
<evidence type="ECO:0000256" key="6">
    <source>
        <dbReference type="ARBA" id="ARBA00022842"/>
    </source>
</evidence>
<keyword evidence="7" id="KW-0560">Oxidoreductase</keyword>
<feature type="region of interest" description="Disordered" evidence="12">
    <location>
        <begin position="30"/>
        <end position="181"/>
    </location>
</feature>
<dbReference type="GO" id="GO:0004591">
    <property type="term" value="F:oxoglutarate dehydrogenase (succinyl-transferring) activity"/>
    <property type="evidence" value="ECO:0007669"/>
    <property type="project" value="UniProtKB-EC"/>
</dbReference>
<dbReference type="CDD" id="cd02016">
    <property type="entry name" value="TPP_E1_OGDC_like"/>
    <property type="match status" value="1"/>
</dbReference>
<comment type="pathway">
    <text evidence="3">Carbohydrate metabolism; tricarboxylic acid cycle; succinyl-CoA from 2-oxoglutarate (dehydrogenase route): step 1/1.</text>
</comment>
<dbReference type="Gene3D" id="3.40.50.970">
    <property type="match status" value="1"/>
</dbReference>
<keyword evidence="15" id="KW-1185">Reference proteome</keyword>
<feature type="domain" description="Transketolase-like pyrimidine-binding" evidence="13">
    <location>
        <begin position="952"/>
        <end position="1145"/>
    </location>
</feature>
<dbReference type="Gene3D" id="3.40.50.12470">
    <property type="match status" value="1"/>
</dbReference>
<dbReference type="NCBIfam" id="TIGR00239">
    <property type="entry name" value="2oxo_dh_E1"/>
    <property type="match status" value="1"/>
</dbReference>